<dbReference type="RefSeq" id="WP_178943253.1">
    <property type="nucleotide sequence ID" value="NZ_JAIWJG010000010.1"/>
</dbReference>
<dbReference type="Proteomes" id="UP001152867">
    <property type="component" value="Unassembled WGS sequence"/>
</dbReference>
<gene>
    <name evidence="1" type="ORF">NNA32_08480</name>
</gene>
<name>A0ABT6DAX2_9LACO</name>
<comment type="caution">
    <text evidence="1">The sequence shown here is derived from an EMBL/GenBank/DDBJ whole genome shotgun (WGS) entry which is preliminary data.</text>
</comment>
<sequence>MSIVTILRQSSLESVFISTIYLLVQTYWFGKSLYKRSTGSQIGHLINNSLFLSRKKAPVTKVTDAINNHLFNYQQS</sequence>
<evidence type="ECO:0000313" key="1">
    <source>
        <dbReference type="EMBL" id="MDF9914280.1"/>
    </source>
</evidence>
<organism evidence="1 2">
    <name type="scientific">Furfurilactobacillus milii</name>
    <dbReference type="NCBI Taxonomy" id="2888272"/>
    <lineage>
        <taxon>Bacteria</taxon>
        <taxon>Bacillati</taxon>
        <taxon>Bacillota</taxon>
        <taxon>Bacilli</taxon>
        <taxon>Lactobacillales</taxon>
        <taxon>Lactobacillaceae</taxon>
        <taxon>Furfurilactobacillus</taxon>
    </lineage>
</organism>
<evidence type="ECO:0000313" key="2">
    <source>
        <dbReference type="Proteomes" id="UP001152867"/>
    </source>
</evidence>
<proteinExistence type="predicted"/>
<dbReference type="EMBL" id="JANDJP010000010">
    <property type="protein sequence ID" value="MDF9914280.1"/>
    <property type="molecule type" value="Genomic_DNA"/>
</dbReference>
<reference evidence="1" key="1">
    <citation type="submission" date="2022-06" db="EMBL/GenBank/DDBJ databases">
        <title>Antifungal cultures and metabolites of lactic acid bacteria for use in dairy fermentations.</title>
        <authorList>
            <person name="Zhao Z."/>
            <person name="Gaenzle M."/>
        </authorList>
    </citation>
    <scope>NUCLEOTIDE SEQUENCE</scope>
    <source>
        <strain evidence="1">FUA3126</strain>
    </source>
</reference>
<accession>A0ABT6DAX2</accession>
<protein>
    <submittedName>
        <fullName evidence="1">Uncharacterized protein</fullName>
    </submittedName>
</protein>
<keyword evidence="2" id="KW-1185">Reference proteome</keyword>